<gene>
    <name evidence="1" type="ORF">ACFSKV_13035</name>
</gene>
<proteinExistence type="predicted"/>
<comment type="caution">
    <text evidence="1">The sequence shown here is derived from an EMBL/GenBank/DDBJ whole genome shotgun (WGS) entry which is preliminary data.</text>
</comment>
<dbReference type="Proteomes" id="UP001597414">
    <property type="component" value="Unassembled WGS sequence"/>
</dbReference>
<dbReference type="RefSeq" id="WP_380803466.1">
    <property type="nucleotide sequence ID" value="NZ_JBHUIV010000018.1"/>
</dbReference>
<dbReference type="InterPro" id="IPR011009">
    <property type="entry name" value="Kinase-like_dom_sf"/>
</dbReference>
<name>A0ABW5B9D2_9BACT</name>
<protein>
    <recommendedName>
        <fullName evidence="3">Aminoglycoside phosphotransferase domain-containing protein</fullName>
    </recommendedName>
</protein>
<dbReference type="PANTHER" id="PTHR43883">
    <property type="entry name" value="SLR0207 PROTEIN"/>
    <property type="match status" value="1"/>
</dbReference>
<dbReference type="EMBL" id="JBHUIV010000018">
    <property type="protein sequence ID" value="MFD2202493.1"/>
    <property type="molecule type" value="Genomic_DNA"/>
</dbReference>
<dbReference type="PANTHER" id="PTHR43883:SF1">
    <property type="entry name" value="GLUCONOKINASE"/>
    <property type="match status" value="1"/>
</dbReference>
<accession>A0ABW5B9D2</accession>
<sequence>MERIEVNELAKTGLFQGNPIDGGVVETNISWVILSKLFAFKIKRPVKLSFLDYSDLQKRKQNCERELVLNSRYSSIYLEVLPIRYFENSWVIGEGQGKIKDYAVCMKKLRNSKKMDEMLKKDLVQYSDIRNLATVLANFHKKAEKVRKPFDLGQAKNTFNDLESVRKFVQEECGVQTAQKIDSSIVWSNDFLEKHLQRFEKRAADGWARDLHGDLHSGNIFLYKDPIIFDCIEFNDSFRQIDLLYEIGFLCMDLENFGRADLSEEFLSFYSKSLNCFEENEDMELFKYFKALRANVRAKVYFLNAQSDIDPISKNKHLEMAKSYLYQLFDYQS</sequence>
<dbReference type="SUPFAM" id="SSF56112">
    <property type="entry name" value="Protein kinase-like (PK-like)"/>
    <property type="match status" value="1"/>
</dbReference>
<reference evidence="2" key="1">
    <citation type="journal article" date="2019" name="Int. J. Syst. Evol. Microbiol.">
        <title>The Global Catalogue of Microorganisms (GCM) 10K type strain sequencing project: providing services to taxonomists for standard genome sequencing and annotation.</title>
        <authorList>
            <consortium name="The Broad Institute Genomics Platform"/>
            <consortium name="The Broad Institute Genome Sequencing Center for Infectious Disease"/>
            <person name="Wu L."/>
            <person name="Ma J."/>
        </authorList>
    </citation>
    <scope>NUCLEOTIDE SEQUENCE [LARGE SCALE GENOMIC DNA]</scope>
    <source>
        <strain evidence="2">KCTC 19812</strain>
    </source>
</reference>
<dbReference type="InterPro" id="IPR052732">
    <property type="entry name" value="Cell-binding_unc_protein"/>
</dbReference>
<evidence type="ECO:0008006" key="3">
    <source>
        <dbReference type="Google" id="ProtNLM"/>
    </source>
</evidence>
<keyword evidence="2" id="KW-1185">Reference proteome</keyword>
<organism evidence="1 2">
    <name type="scientific">Shivajiella indica</name>
    <dbReference type="NCBI Taxonomy" id="872115"/>
    <lineage>
        <taxon>Bacteria</taxon>
        <taxon>Pseudomonadati</taxon>
        <taxon>Bacteroidota</taxon>
        <taxon>Cytophagia</taxon>
        <taxon>Cytophagales</taxon>
        <taxon>Cyclobacteriaceae</taxon>
        <taxon>Shivajiella</taxon>
    </lineage>
</organism>
<evidence type="ECO:0000313" key="2">
    <source>
        <dbReference type="Proteomes" id="UP001597414"/>
    </source>
</evidence>
<evidence type="ECO:0000313" key="1">
    <source>
        <dbReference type="EMBL" id="MFD2202493.1"/>
    </source>
</evidence>